<gene>
    <name evidence="1" type="ORF">GGX14DRAFT_632286</name>
</gene>
<dbReference type="Gene3D" id="1.20.1280.50">
    <property type="match status" value="1"/>
</dbReference>
<evidence type="ECO:0000313" key="2">
    <source>
        <dbReference type="Proteomes" id="UP001219525"/>
    </source>
</evidence>
<comment type="caution">
    <text evidence="1">The sequence shown here is derived from an EMBL/GenBank/DDBJ whole genome shotgun (WGS) entry which is preliminary data.</text>
</comment>
<accession>A0AAD6VCQ1</accession>
<dbReference type="EMBL" id="JARJCW010000031">
    <property type="protein sequence ID" value="KAJ7209143.1"/>
    <property type="molecule type" value="Genomic_DNA"/>
</dbReference>
<name>A0AAD6VCQ1_9AGAR</name>
<evidence type="ECO:0000313" key="1">
    <source>
        <dbReference type="EMBL" id="KAJ7209143.1"/>
    </source>
</evidence>
<evidence type="ECO:0008006" key="3">
    <source>
        <dbReference type="Google" id="ProtNLM"/>
    </source>
</evidence>
<reference evidence="1" key="1">
    <citation type="submission" date="2023-03" db="EMBL/GenBank/DDBJ databases">
        <title>Massive genome expansion in bonnet fungi (Mycena s.s.) driven by repeated elements and novel gene families across ecological guilds.</title>
        <authorList>
            <consortium name="Lawrence Berkeley National Laboratory"/>
            <person name="Harder C.B."/>
            <person name="Miyauchi S."/>
            <person name="Viragh M."/>
            <person name="Kuo A."/>
            <person name="Thoen E."/>
            <person name="Andreopoulos B."/>
            <person name="Lu D."/>
            <person name="Skrede I."/>
            <person name="Drula E."/>
            <person name="Henrissat B."/>
            <person name="Morin E."/>
            <person name="Kohler A."/>
            <person name="Barry K."/>
            <person name="LaButti K."/>
            <person name="Morin E."/>
            <person name="Salamov A."/>
            <person name="Lipzen A."/>
            <person name="Mereny Z."/>
            <person name="Hegedus B."/>
            <person name="Baldrian P."/>
            <person name="Stursova M."/>
            <person name="Weitz H."/>
            <person name="Taylor A."/>
            <person name="Grigoriev I.V."/>
            <person name="Nagy L.G."/>
            <person name="Martin F."/>
            <person name="Kauserud H."/>
        </authorList>
    </citation>
    <scope>NUCLEOTIDE SEQUENCE</scope>
    <source>
        <strain evidence="1">9144</strain>
    </source>
</reference>
<proteinExistence type="predicted"/>
<organism evidence="1 2">
    <name type="scientific">Mycena pura</name>
    <dbReference type="NCBI Taxonomy" id="153505"/>
    <lineage>
        <taxon>Eukaryota</taxon>
        <taxon>Fungi</taxon>
        <taxon>Dikarya</taxon>
        <taxon>Basidiomycota</taxon>
        <taxon>Agaricomycotina</taxon>
        <taxon>Agaricomycetes</taxon>
        <taxon>Agaricomycetidae</taxon>
        <taxon>Agaricales</taxon>
        <taxon>Marasmiineae</taxon>
        <taxon>Mycenaceae</taxon>
        <taxon>Mycena</taxon>
    </lineage>
</organism>
<protein>
    <recommendedName>
        <fullName evidence="3">F-box domain-containing protein</fullName>
    </recommendedName>
</protein>
<dbReference type="Proteomes" id="UP001219525">
    <property type="component" value="Unassembled WGS sequence"/>
</dbReference>
<sequence>MPDTQQLLDQVPRCPPDEVLSRIFAHIQNSAESAHPELLIASVARHWREAALKTPSLWTTIHIRHDRHISVLGDILTRSQTLPLSIRIRLDAFRYRFCTEYTEAIDILRSHISRWRSLCIIATNPVLHTIRTLIRDLPMPALEHLELVQADTGQIQHLGPFVFEPSVFRSLRLERTMMYAADASMLAGLTHVVLVESSLAMLDENRLLSLEYPTLEARTPRMTSLTHLVLDASNPTTDGHPTYSPAFCPRNLTSVSFARLVAPSLDGVQALSRFYGTALMAPSLRDIAIADIGDHALVMLLSVVRTRRFPPLRRLALAGIDTAGIDDAVIAAFAGGVEELVLARLDAAPLLLRLVDPAVWPTLERIELDGAEIPRPSRLNLYFSESGSSLRLPRLKPRLQHHFDTLRNVHKRRPALAGTPAGALPRFAGTPAGALPRFAGTIKSEVAARRNEAAVSNRRAAALTRRAAQQRWRGEA</sequence>
<dbReference type="AlphaFoldDB" id="A0AAD6VCQ1"/>
<keyword evidence="2" id="KW-1185">Reference proteome</keyword>